<dbReference type="Gene3D" id="2.30.30.40">
    <property type="entry name" value="SH3 Domains"/>
    <property type="match status" value="1"/>
</dbReference>
<dbReference type="PANTHER" id="PTHR47233:SF3">
    <property type="entry name" value="CHEMOTAXIS PROTEIN CHEV"/>
    <property type="match status" value="1"/>
</dbReference>
<comment type="function">
    <text evidence="2">May play the central regulatory role in sporulation. It may be an element of the effector pathway responsible for the activation of sporulation genes in response to nutritional stress. Spo0A may act in concert with spo0H (a sigma factor) to control the expression of some genes that are critical to the sporulation process.</text>
</comment>
<sequence>MDTNILLESGTNELEILEFTVGGNYYGINVAKVKEIMTYQPLTPVPKAHPNVEGAFSTRGETISIINLARCLGMKEETDTSKDMFLVTNFNGLLSGFHVNGVVGIHRVNWSQIIKPDSMINNAKTGVTTGIINIDDKLVILIDFEKIVADITPDVGINLKDIDGLGDRRKNNQPIIYAEDSQLLSTLIYDGLSKAGYTRILPTNNGLELWNILQKYKEEGTVKENVACVVTDIEMPQMDGHRLLKLIKNDPDLKDIPVIIFSSLINEEMRKKGESLGADAQLSKNDIGEFIKKLDEILAKKAEEENK</sequence>
<dbReference type="SMART" id="SM00448">
    <property type="entry name" value="REC"/>
    <property type="match status" value="1"/>
</dbReference>
<evidence type="ECO:0000313" key="6">
    <source>
        <dbReference type="EMBL" id="KQC85980.1"/>
    </source>
</evidence>
<feature type="domain" description="Response regulatory" evidence="4">
    <location>
        <begin position="174"/>
        <end position="299"/>
    </location>
</feature>
<evidence type="ECO:0000259" key="5">
    <source>
        <dbReference type="PROSITE" id="PS50851"/>
    </source>
</evidence>
<evidence type="ECO:0000256" key="3">
    <source>
        <dbReference type="PROSITE-ProRule" id="PRU00169"/>
    </source>
</evidence>
<evidence type="ECO:0000313" key="7">
    <source>
        <dbReference type="Proteomes" id="UP000050833"/>
    </source>
</evidence>
<name>A0AAW3JUG3_9FIRM</name>
<dbReference type="GO" id="GO:0006935">
    <property type="term" value="P:chemotaxis"/>
    <property type="evidence" value="ECO:0007669"/>
    <property type="project" value="InterPro"/>
</dbReference>
<dbReference type="InterPro" id="IPR002545">
    <property type="entry name" value="CheW-lke_dom"/>
</dbReference>
<proteinExistence type="predicted"/>
<comment type="caution">
    <text evidence="6">The sequence shown here is derived from an EMBL/GenBank/DDBJ whole genome shotgun (WGS) entry which is preliminary data.</text>
</comment>
<dbReference type="Gene3D" id="2.40.50.180">
    <property type="entry name" value="CheA-289, Domain 4"/>
    <property type="match status" value="1"/>
</dbReference>
<organism evidence="6 7">
    <name type="scientific">Butyribacter intestini</name>
    <dbReference type="NCBI Taxonomy" id="1703332"/>
    <lineage>
        <taxon>Bacteria</taxon>
        <taxon>Bacillati</taxon>
        <taxon>Bacillota</taxon>
        <taxon>Clostridia</taxon>
        <taxon>Lachnospirales</taxon>
        <taxon>Lachnospiraceae</taxon>
        <taxon>Butyribacter</taxon>
    </lineage>
</organism>
<evidence type="ECO:0000256" key="2">
    <source>
        <dbReference type="ARBA" id="ARBA00024867"/>
    </source>
</evidence>
<dbReference type="Pfam" id="PF01584">
    <property type="entry name" value="CheW"/>
    <property type="match status" value="1"/>
</dbReference>
<dbReference type="InterPro" id="IPR011006">
    <property type="entry name" value="CheY-like_superfamily"/>
</dbReference>
<dbReference type="SMART" id="SM00260">
    <property type="entry name" value="CheW"/>
    <property type="match status" value="1"/>
</dbReference>
<dbReference type="SUPFAM" id="SSF52172">
    <property type="entry name" value="CheY-like"/>
    <property type="match status" value="1"/>
</dbReference>
<keyword evidence="3" id="KW-0597">Phosphoprotein</keyword>
<dbReference type="Proteomes" id="UP000050833">
    <property type="component" value="Unassembled WGS sequence"/>
</dbReference>
<reference evidence="6 7" key="1">
    <citation type="submission" date="2015-10" db="EMBL/GenBank/DDBJ databases">
        <title>Butyribacter intestini gen. nov., sp. nov., a butyric acid-producing bacterium of the family Lachnospiraceae isolated from the human faeces.</title>
        <authorList>
            <person name="Zou Y."/>
            <person name="Xue W."/>
            <person name="Luo G."/>
            <person name="Lv M."/>
        </authorList>
    </citation>
    <scope>NUCLEOTIDE SEQUENCE [LARGE SCALE GENOMIC DNA]</scope>
    <source>
        <strain evidence="6 7">TF01-11</strain>
    </source>
</reference>
<dbReference type="AlphaFoldDB" id="A0AAW3JUG3"/>
<dbReference type="GO" id="GO:0000160">
    <property type="term" value="P:phosphorelay signal transduction system"/>
    <property type="evidence" value="ECO:0007669"/>
    <property type="project" value="InterPro"/>
</dbReference>
<dbReference type="Gene3D" id="3.40.50.2300">
    <property type="match status" value="1"/>
</dbReference>
<evidence type="ECO:0000256" key="1">
    <source>
        <dbReference type="ARBA" id="ARBA00018672"/>
    </source>
</evidence>
<gene>
    <name evidence="6" type="ORF">APZ18_01945</name>
</gene>
<dbReference type="InterPro" id="IPR036061">
    <property type="entry name" value="CheW-like_dom_sf"/>
</dbReference>
<dbReference type="PROSITE" id="PS50110">
    <property type="entry name" value="RESPONSE_REGULATORY"/>
    <property type="match status" value="1"/>
</dbReference>
<dbReference type="InterPro" id="IPR001789">
    <property type="entry name" value="Sig_transdc_resp-reg_receiver"/>
</dbReference>
<accession>A0AAW3JUG3</accession>
<keyword evidence="7" id="KW-1185">Reference proteome</keyword>
<feature type="domain" description="CheW-like" evidence="5">
    <location>
        <begin position="13"/>
        <end position="153"/>
    </location>
</feature>
<dbReference type="RefSeq" id="WP_055941140.1">
    <property type="nucleotide sequence ID" value="NZ_JAQDCV010000008.1"/>
</dbReference>
<dbReference type="SUPFAM" id="SSF50341">
    <property type="entry name" value="CheW-like"/>
    <property type="match status" value="1"/>
</dbReference>
<dbReference type="PROSITE" id="PS50851">
    <property type="entry name" value="CHEW"/>
    <property type="match status" value="1"/>
</dbReference>
<dbReference type="InterPro" id="IPR024181">
    <property type="entry name" value="Chemotax_regulator_CheV"/>
</dbReference>
<dbReference type="PANTHER" id="PTHR47233">
    <property type="entry name" value="CHEMOTAXIS PROTEIN CHEV"/>
    <property type="match status" value="1"/>
</dbReference>
<dbReference type="Pfam" id="PF00072">
    <property type="entry name" value="Response_reg"/>
    <property type="match status" value="1"/>
</dbReference>
<evidence type="ECO:0000259" key="4">
    <source>
        <dbReference type="PROSITE" id="PS50110"/>
    </source>
</evidence>
<protein>
    <recommendedName>
        <fullName evidence="1">Stage 0 sporulation protein A homolog</fullName>
    </recommendedName>
</protein>
<dbReference type="PIRSF" id="PIRSF002867">
    <property type="entry name" value="CheV"/>
    <property type="match status" value="1"/>
</dbReference>
<feature type="modified residue" description="4-aspartylphosphate" evidence="3">
    <location>
        <position position="232"/>
    </location>
</feature>
<dbReference type="EMBL" id="LLKB01000001">
    <property type="protein sequence ID" value="KQC85980.1"/>
    <property type="molecule type" value="Genomic_DNA"/>
</dbReference>